<protein>
    <recommendedName>
        <fullName evidence="1">ATP-dependent DNA ligase family profile domain-containing protein</fullName>
    </recommendedName>
</protein>
<dbReference type="GO" id="GO:0005524">
    <property type="term" value="F:ATP binding"/>
    <property type="evidence" value="ECO:0007669"/>
    <property type="project" value="InterPro"/>
</dbReference>
<evidence type="ECO:0000259" key="1">
    <source>
        <dbReference type="PROSITE" id="PS50160"/>
    </source>
</evidence>
<name>A0A7C4Y684_UNCW3</name>
<dbReference type="PANTHER" id="PTHR45997">
    <property type="entry name" value="DNA LIGASE 4"/>
    <property type="match status" value="1"/>
</dbReference>
<dbReference type="SUPFAM" id="SSF56091">
    <property type="entry name" value="DNA ligase/mRNA capping enzyme, catalytic domain"/>
    <property type="match status" value="1"/>
</dbReference>
<dbReference type="Gene3D" id="3.30.470.30">
    <property type="entry name" value="DNA ligase/mRNA capping enzyme"/>
    <property type="match status" value="1"/>
</dbReference>
<accession>A0A7C4Y684</accession>
<dbReference type="GO" id="GO:0003677">
    <property type="term" value="F:DNA binding"/>
    <property type="evidence" value="ECO:0007669"/>
    <property type="project" value="InterPro"/>
</dbReference>
<dbReference type="AlphaFoldDB" id="A0A7C4Y684"/>
<dbReference type="GO" id="GO:0003910">
    <property type="term" value="F:DNA ligase (ATP) activity"/>
    <property type="evidence" value="ECO:0007669"/>
    <property type="project" value="InterPro"/>
</dbReference>
<feature type="domain" description="ATP-dependent DNA ligase family profile" evidence="1">
    <location>
        <begin position="104"/>
        <end position="199"/>
    </location>
</feature>
<dbReference type="GO" id="GO:0006310">
    <property type="term" value="P:DNA recombination"/>
    <property type="evidence" value="ECO:0007669"/>
    <property type="project" value="InterPro"/>
</dbReference>
<dbReference type="PROSITE" id="PS50160">
    <property type="entry name" value="DNA_LIGASE_A3"/>
    <property type="match status" value="1"/>
</dbReference>
<gene>
    <name evidence="2" type="ORF">ENV67_05730</name>
</gene>
<sequence>MKFKINFFMELRGPVWLMQPIPYLGEKIEEEWIYEPKIDGWRLQVIKYKDGRIEFWGRRLEKKPNWSCKLGYISENLKYLPSGTLLDCELYTDKGRHKIPSLFKEKPDVIPIIFVFDIIFIENEFIGEKPLSERKKILEGINFKEPLILLKYRKLDDIYRAYKEEVSSGNEGIIIKKWDSIYKIAKDVPIATIDWRKIK</sequence>
<evidence type="ECO:0000313" key="2">
    <source>
        <dbReference type="EMBL" id="HGW92023.1"/>
    </source>
</evidence>
<dbReference type="PANTHER" id="PTHR45997:SF1">
    <property type="entry name" value="DNA LIGASE 4"/>
    <property type="match status" value="1"/>
</dbReference>
<dbReference type="Pfam" id="PF01068">
    <property type="entry name" value="DNA_ligase_A_M"/>
    <property type="match status" value="1"/>
</dbReference>
<comment type="caution">
    <text evidence="2">The sequence shown here is derived from an EMBL/GenBank/DDBJ whole genome shotgun (WGS) entry which is preliminary data.</text>
</comment>
<dbReference type="EMBL" id="DTHG01000072">
    <property type="protein sequence ID" value="HGW92023.1"/>
    <property type="molecule type" value="Genomic_DNA"/>
</dbReference>
<dbReference type="InterPro" id="IPR029710">
    <property type="entry name" value="LIG4"/>
</dbReference>
<organism evidence="2">
    <name type="scientific">candidate division WOR-3 bacterium</name>
    <dbReference type="NCBI Taxonomy" id="2052148"/>
    <lineage>
        <taxon>Bacteria</taxon>
        <taxon>Bacteria division WOR-3</taxon>
    </lineage>
</organism>
<reference evidence="2" key="1">
    <citation type="journal article" date="2020" name="mSystems">
        <title>Genome- and Community-Level Interaction Insights into Carbon Utilization and Element Cycling Functions of Hydrothermarchaeota in Hydrothermal Sediment.</title>
        <authorList>
            <person name="Zhou Z."/>
            <person name="Liu Y."/>
            <person name="Xu W."/>
            <person name="Pan J."/>
            <person name="Luo Z.H."/>
            <person name="Li M."/>
        </authorList>
    </citation>
    <scope>NUCLEOTIDE SEQUENCE [LARGE SCALE GENOMIC DNA]</scope>
    <source>
        <strain evidence="2">SpSt-780</strain>
    </source>
</reference>
<dbReference type="GO" id="GO:0006297">
    <property type="term" value="P:nucleotide-excision repair, DNA gap filling"/>
    <property type="evidence" value="ECO:0007669"/>
    <property type="project" value="TreeGrafter"/>
</dbReference>
<dbReference type="GO" id="GO:0006303">
    <property type="term" value="P:double-strand break repair via nonhomologous end joining"/>
    <property type="evidence" value="ECO:0007669"/>
    <property type="project" value="TreeGrafter"/>
</dbReference>
<proteinExistence type="predicted"/>
<dbReference type="InterPro" id="IPR012310">
    <property type="entry name" value="DNA_ligase_ATP-dep_cent"/>
</dbReference>